<dbReference type="STRING" id="59895.A0A118F892"/>
<dbReference type="AlphaFoldDB" id="A0A118F892"/>
<keyword evidence="4" id="KW-1185">Reference proteome</keyword>
<evidence type="ECO:0000256" key="2">
    <source>
        <dbReference type="SAM" id="SignalP"/>
    </source>
</evidence>
<protein>
    <recommendedName>
        <fullName evidence="5">EGF-like calcium-binding</fullName>
    </recommendedName>
</protein>
<keyword evidence="1" id="KW-0472">Membrane</keyword>
<proteinExistence type="predicted"/>
<dbReference type="PANTHER" id="PTHR33881">
    <property type="entry name" value="NEUROGENIC LOCUS NOTCH-LIKE PROTEIN"/>
    <property type="match status" value="1"/>
</dbReference>
<dbReference type="OMA" id="TGMVMWS"/>
<keyword evidence="2" id="KW-0732">Signal</keyword>
<comment type="caution">
    <text evidence="3">The sequence shown here is derived from an EMBL/GenBank/DDBJ whole genome shotgun (WGS) entry which is preliminary data.</text>
</comment>
<gene>
    <name evidence="3" type="ORF">Ccrd_026845</name>
</gene>
<dbReference type="PANTHER" id="PTHR33881:SF10">
    <property type="entry name" value="SLIT HOMOLOG 2 PROTEIN-LIKE"/>
    <property type="match status" value="1"/>
</dbReference>
<feature type="chain" id="PRO_5007158728" description="EGF-like calcium-binding" evidence="2">
    <location>
        <begin position="29"/>
        <end position="225"/>
    </location>
</feature>
<organism evidence="3 4">
    <name type="scientific">Cynara cardunculus var. scolymus</name>
    <name type="common">Globe artichoke</name>
    <name type="synonym">Cynara scolymus</name>
    <dbReference type="NCBI Taxonomy" id="59895"/>
    <lineage>
        <taxon>Eukaryota</taxon>
        <taxon>Viridiplantae</taxon>
        <taxon>Streptophyta</taxon>
        <taxon>Embryophyta</taxon>
        <taxon>Tracheophyta</taxon>
        <taxon>Spermatophyta</taxon>
        <taxon>Magnoliopsida</taxon>
        <taxon>eudicotyledons</taxon>
        <taxon>Gunneridae</taxon>
        <taxon>Pentapetalae</taxon>
        <taxon>asterids</taxon>
        <taxon>campanulids</taxon>
        <taxon>Asterales</taxon>
        <taxon>Asteraceae</taxon>
        <taxon>Carduoideae</taxon>
        <taxon>Cardueae</taxon>
        <taxon>Carduinae</taxon>
        <taxon>Cynara</taxon>
    </lineage>
</organism>
<evidence type="ECO:0000313" key="3">
    <source>
        <dbReference type="EMBL" id="KVF18568.1"/>
    </source>
</evidence>
<dbReference type="EMBL" id="LEKV01009738">
    <property type="protein sequence ID" value="KVF18568.1"/>
    <property type="molecule type" value="Genomic_DNA"/>
</dbReference>
<dbReference type="OrthoDB" id="1914642at2759"/>
<feature type="transmembrane region" description="Helical" evidence="1">
    <location>
        <begin position="208"/>
        <end position="224"/>
    </location>
</feature>
<dbReference type="Gramene" id="KVF18568">
    <property type="protein sequence ID" value="KVF18568"/>
    <property type="gene ID" value="Ccrd_026845"/>
</dbReference>
<keyword evidence="1" id="KW-1133">Transmembrane helix</keyword>
<dbReference type="Proteomes" id="UP000243975">
    <property type="component" value="Unassembled WGS sequence"/>
</dbReference>
<evidence type="ECO:0000313" key="4">
    <source>
        <dbReference type="Proteomes" id="UP000243975"/>
    </source>
</evidence>
<evidence type="ECO:0008006" key="5">
    <source>
        <dbReference type="Google" id="ProtNLM"/>
    </source>
</evidence>
<feature type="signal peptide" evidence="2">
    <location>
        <begin position="1"/>
        <end position="28"/>
    </location>
</feature>
<accession>A0A118F892</accession>
<keyword evidence="1" id="KW-0812">Transmembrane</keyword>
<name>A0A118F892_CYNCS</name>
<reference evidence="3 4" key="1">
    <citation type="journal article" date="2016" name="Sci. Rep.">
        <title>The genome sequence of the outbreeding globe artichoke constructed de novo incorporating a phase-aware low-pass sequencing strategy of F1 progeny.</title>
        <authorList>
            <person name="Scaglione D."/>
            <person name="Reyes-Chin-Wo S."/>
            <person name="Acquadro A."/>
            <person name="Froenicke L."/>
            <person name="Portis E."/>
            <person name="Beitel C."/>
            <person name="Tirone M."/>
            <person name="Mauro R."/>
            <person name="Lo Monaco A."/>
            <person name="Mauromicale G."/>
            <person name="Faccioli P."/>
            <person name="Cattivelli L."/>
            <person name="Rieseberg L."/>
            <person name="Michelmore R."/>
            <person name="Lanteri S."/>
        </authorList>
    </citation>
    <scope>NUCLEOTIDE SEQUENCE [LARGE SCALE GENOMIC DNA]</scope>
    <source>
        <strain evidence="3">2C</strain>
    </source>
</reference>
<evidence type="ECO:0000256" key="1">
    <source>
        <dbReference type="SAM" id="Phobius"/>
    </source>
</evidence>
<sequence length="225" mass="24674">MASFIFSLTCSCAMMLLVFVFLSSMVKGLGDFNINMSPSLSPFFDKLCDEVNCGRGNCSVDVAKPFNFVCQCDPGWKRTRSDNEDDLQFLPCVIPNCSLDYSCMPAPLPSPPVPDNYSSIFDPCYWTYCGEGRCTKNHTYTHTCECNPGYTNLMNVSHFPCFSNCALGSDCRRLGIRVLDASSPPGGSSQGETAGSGTSQGTKFLPGGFYWIGITVIYMVMALWK</sequence>